<dbReference type="Proteomes" id="UP000825935">
    <property type="component" value="Chromosome 18"/>
</dbReference>
<dbReference type="GO" id="GO:0016197">
    <property type="term" value="P:endosomal transport"/>
    <property type="evidence" value="ECO:0007669"/>
    <property type="project" value="TreeGrafter"/>
</dbReference>
<feature type="region of interest" description="Disordered" evidence="2">
    <location>
        <begin position="442"/>
        <end position="467"/>
    </location>
</feature>
<dbReference type="InterPro" id="IPR002048">
    <property type="entry name" value="EF_hand_dom"/>
</dbReference>
<dbReference type="GO" id="GO:0006897">
    <property type="term" value="P:endocytosis"/>
    <property type="evidence" value="ECO:0007669"/>
    <property type="project" value="TreeGrafter"/>
</dbReference>
<feature type="compositionally biased region" description="Polar residues" evidence="2">
    <location>
        <begin position="942"/>
        <end position="953"/>
    </location>
</feature>
<dbReference type="InterPro" id="IPR000261">
    <property type="entry name" value="EH_dom"/>
</dbReference>
<gene>
    <name evidence="5" type="ORF">KP509_18G009900</name>
</gene>
<dbReference type="CDD" id="cd00052">
    <property type="entry name" value="EH"/>
    <property type="match status" value="2"/>
</dbReference>
<evidence type="ECO:0000256" key="2">
    <source>
        <dbReference type="SAM" id="MobiDB-lite"/>
    </source>
</evidence>
<organism evidence="5 6">
    <name type="scientific">Ceratopteris richardii</name>
    <name type="common">Triangle waterfern</name>
    <dbReference type="NCBI Taxonomy" id="49495"/>
    <lineage>
        <taxon>Eukaryota</taxon>
        <taxon>Viridiplantae</taxon>
        <taxon>Streptophyta</taxon>
        <taxon>Embryophyta</taxon>
        <taxon>Tracheophyta</taxon>
        <taxon>Polypodiopsida</taxon>
        <taxon>Polypodiidae</taxon>
        <taxon>Polypodiales</taxon>
        <taxon>Pteridineae</taxon>
        <taxon>Pteridaceae</taxon>
        <taxon>Parkerioideae</taxon>
        <taxon>Ceratopteris</taxon>
    </lineage>
</organism>
<dbReference type="OrthoDB" id="524326at2759"/>
<protein>
    <submittedName>
        <fullName evidence="5">Uncharacterized protein</fullName>
    </submittedName>
</protein>
<feature type="domain" description="EH" evidence="3">
    <location>
        <begin position="331"/>
        <end position="399"/>
    </location>
</feature>
<dbReference type="PANTHER" id="PTHR11216">
    <property type="entry name" value="EH DOMAIN"/>
    <property type="match status" value="1"/>
</dbReference>
<proteinExistence type="predicted"/>
<dbReference type="GO" id="GO:0005886">
    <property type="term" value="C:plasma membrane"/>
    <property type="evidence" value="ECO:0007669"/>
    <property type="project" value="TreeGrafter"/>
</dbReference>
<feature type="region of interest" description="Disordered" evidence="2">
    <location>
        <begin position="840"/>
        <end position="867"/>
    </location>
</feature>
<feature type="coiled-coil region" evidence="1">
    <location>
        <begin position="540"/>
        <end position="602"/>
    </location>
</feature>
<keyword evidence="6" id="KW-1185">Reference proteome</keyword>
<feature type="region of interest" description="Disordered" evidence="2">
    <location>
        <begin position="761"/>
        <end position="824"/>
    </location>
</feature>
<feature type="compositionally biased region" description="Low complexity" evidence="2">
    <location>
        <begin position="170"/>
        <end position="184"/>
    </location>
</feature>
<dbReference type="OMA" id="NLARIWE"/>
<evidence type="ECO:0000259" key="3">
    <source>
        <dbReference type="PROSITE" id="PS50031"/>
    </source>
</evidence>
<evidence type="ECO:0000313" key="6">
    <source>
        <dbReference type="Proteomes" id="UP000825935"/>
    </source>
</evidence>
<feature type="domain" description="EF-hand" evidence="4">
    <location>
        <begin position="2"/>
        <end position="37"/>
    </location>
</feature>
<dbReference type="AlphaFoldDB" id="A0A8T2SMD0"/>
<feature type="domain" description="EF-hand" evidence="4">
    <location>
        <begin position="39"/>
        <end position="71"/>
    </location>
</feature>
<name>A0A8T2SMD0_CERRI</name>
<sequence length="1028" mass="112083">MAAPDLFDAYFRRADVDCDGRISGQEAVAFFQGANLQREVLAKVWQYADKGQTGFLSRPEFYNALRLVTVAQSGRELTPALVNKALSEPTVSQIPAPRIQMVGSPASLSPQTSGLVRPVRPPIPPAQSYAVAPSTQGLRPIVSTSLARSSTLITPAVTTNITADWPANKSSSWPGPGSNNSMSGQVAQTKASLPSQDLFQNSSHTAVGPTSVSQAAVEPDLFGGDVFTAVPVNTQVSALSSQVKAVPQSAHPSVTVPIQTPQSSGLQTSVPRDMFSLEVVSSSPTISITSPKQSQSLKALPEQTERGLVTPMPVADGTKAWPKMTDTVVRRYAKIFFEVDTDKDSKINGVQARDLFLSWKLPREILKQIWDLSDQDHDSMLSLHEFCVALYLMERHREGHLLSGNMSSALFFDDSGVQALKILQPQLSANSVPAWQQNPGVLQAAGPGLQPGSLGKPTGNVSQAVGTSSPAQLIPRGQLHGQVPARAPIAPSGRDGSIDSHTDPAQAPQQKSKAPVLEMDLVNQLPADDQLTLQTRHQEAVDAEKKVFELEKEIMESKEKMEFYRSKMQEIVLFKTRCDNRLAEITERMESGKREVETMTKRYNEKFKHTGESQSRLLADEAAFRDVQERRLELYNYILRIDHGGEGDSFQSRAEKLQIDLDELRKLLNSKCKKIGLRILPTTLAELPNGWKPIAQENAAAWDDDWDKFEDEGFSYVQEFMEESPAGSDAAKSGNVIDWEENGHYEGVLAFSATRKDISTDKQRYDADSVDEDVSQSSTITGHGEFDETMYSSSPVHDMRTGETRSADSLTKDTQSHGLDTSWPSENTFADDGGDWASAFSHRSDDADSAIPWERNDSTMKSSGDAGVASEKFGASNTFGFNDAFDMLSSEPLANDGMPSFAPIRTKEKASVFFDNSVPSTPSQNNSSFGQTSSGGFFDESVPNTPFNDSWKSQGHGPDFFRFDSFSSTTHDTGRSSDNYARFDSFSSNAGGPPRRLTSFDDSDPFAGTGPFGSRASRRNSDASSAFG</sequence>
<dbReference type="EMBL" id="CM035423">
    <property type="protein sequence ID" value="KAH7365121.1"/>
    <property type="molecule type" value="Genomic_DNA"/>
</dbReference>
<reference evidence="5" key="1">
    <citation type="submission" date="2021-08" db="EMBL/GenBank/DDBJ databases">
        <title>WGS assembly of Ceratopteris richardii.</title>
        <authorList>
            <person name="Marchant D.B."/>
            <person name="Chen G."/>
            <person name="Jenkins J."/>
            <person name="Shu S."/>
            <person name="Leebens-Mack J."/>
            <person name="Grimwood J."/>
            <person name="Schmutz J."/>
            <person name="Soltis P."/>
            <person name="Soltis D."/>
            <person name="Chen Z.-H."/>
        </authorList>
    </citation>
    <scope>NUCLEOTIDE SEQUENCE</scope>
    <source>
        <strain evidence="5">Whitten #5841</strain>
        <tissue evidence="5">Leaf</tissue>
    </source>
</reference>
<evidence type="ECO:0000256" key="1">
    <source>
        <dbReference type="SAM" id="Coils"/>
    </source>
</evidence>
<dbReference type="SMART" id="SM00027">
    <property type="entry name" value="EH"/>
    <property type="match status" value="2"/>
</dbReference>
<dbReference type="GO" id="GO:0005509">
    <property type="term" value="F:calcium ion binding"/>
    <property type="evidence" value="ECO:0007669"/>
    <property type="project" value="InterPro"/>
</dbReference>
<evidence type="ECO:0000259" key="4">
    <source>
        <dbReference type="PROSITE" id="PS50222"/>
    </source>
</evidence>
<evidence type="ECO:0000313" key="5">
    <source>
        <dbReference type="EMBL" id="KAH7365121.1"/>
    </source>
</evidence>
<dbReference type="Pfam" id="PF12763">
    <property type="entry name" value="EH"/>
    <property type="match status" value="2"/>
</dbReference>
<dbReference type="InterPro" id="IPR011992">
    <property type="entry name" value="EF-hand-dom_pair"/>
</dbReference>
<feature type="compositionally biased region" description="Basic and acidic residues" evidence="2">
    <location>
        <begin position="797"/>
        <end position="815"/>
    </location>
</feature>
<feature type="region of interest" description="Disordered" evidence="2">
    <location>
        <begin position="969"/>
        <end position="1028"/>
    </location>
</feature>
<dbReference type="Gene3D" id="1.10.238.10">
    <property type="entry name" value="EF-hand"/>
    <property type="match status" value="2"/>
</dbReference>
<dbReference type="SUPFAM" id="SSF47473">
    <property type="entry name" value="EF-hand"/>
    <property type="match status" value="2"/>
</dbReference>
<dbReference type="PROSITE" id="PS50031">
    <property type="entry name" value="EH"/>
    <property type="match status" value="2"/>
</dbReference>
<dbReference type="PROSITE" id="PS50222">
    <property type="entry name" value="EF_HAND_2"/>
    <property type="match status" value="3"/>
</dbReference>
<accession>A0A8T2SMD0</accession>
<feature type="domain" description="EF-hand" evidence="4">
    <location>
        <begin position="361"/>
        <end position="396"/>
    </location>
</feature>
<dbReference type="GO" id="GO:0005737">
    <property type="term" value="C:cytoplasm"/>
    <property type="evidence" value="ECO:0007669"/>
    <property type="project" value="TreeGrafter"/>
</dbReference>
<feature type="region of interest" description="Disordered" evidence="2">
    <location>
        <begin position="484"/>
        <end position="513"/>
    </location>
</feature>
<feature type="domain" description="EH" evidence="3">
    <location>
        <begin position="7"/>
        <end position="93"/>
    </location>
</feature>
<keyword evidence="1" id="KW-0175">Coiled coil</keyword>
<dbReference type="PANTHER" id="PTHR11216:SF161">
    <property type="entry name" value="CALCIUM-BINDING EF HAND FAMILY PROTEIN"/>
    <property type="match status" value="1"/>
</dbReference>
<feature type="region of interest" description="Disordered" evidence="2">
    <location>
        <begin position="164"/>
        <end position="193"/>
    </location>
</feature>
<comment type="caution">
    <text evidence="5">The sequence shown here is derived from an EMBL/GenBank/DDBJ whole genome shotgun (WGS) entry which is preliminary data.</text>
</comment>
<feature type="compositionally biased region" description="Low complexity" evidence="2">
    <location>
        <begin position="923"/>
        <end position="938"/>
    </location>
</feature>
<feature type="region of interest" description="Disordered" evidence="2">
    <location>
        <begin position="915"/>
        <end position="953"/>
    </location>
</feature>
<dbReference type="SMART" id="SM00054">
    <property type="entry name" value="EFh"/>
    <property type="match status" value="3"/>
</dbReference>